<comment type="pathway">
    <text evidence="1 8">Metabolic intermediate biosynthesis; chorismate biosynthesis; chorismate from D-erythrose 4-phosphate and phosphoenolpyruvate: step 4/7.</text>
</comment>
<dbReference type="NCBIfam" id="TIGR00507">
    <property type="entry name" value="aroE"/>
    <property type="match status" value="1"/>
</dbReference>
<feature type="active site" description="Proton acceptor" evidence="8">
    <location>
        <position position="282"/>
    </location>
</feature>
<dbReference type="InterPro" id="IPR041121">
    <property type="entry name" value="SDH_C"/>
</dbReference>
<evidence type="ECO:0000256" key="5">
    <source>
        <dbReference type="ARBA" id="ARBA00023141"/>
    </source>
</evidence>
<dbReference type="InterPro" id="IPR013785">
    <property type="entry name" value="Aldolase_TIM"/>
</dbReference>
<feature type="binding site" evidence="7">
    <location>
        <position position="199"/>
    </location>
    <ligand>
        <name>3-dehydroquinate</name>
        <dbReference type="ChEBI" id="CHEBI:32364"/>
    </ligand>
</feature>
<dbReference type="GO" id="GO:0003855">
    <property type="term" value="F:3-dehydroquinate dehydratase activity"/>
    <property type="evidence" value="ECO:0007669"/>
    <property type="project" value="UniProtKB-UniRule"/>
</dbReference>
<feature type="domain" description="SDH C-terminal" evidence="12">
    <location>
        <begin position="456"/>
        <end position="486"/>
    </location>
</feature>
<comment type="subunit">
    <text evidence="7">Homodimer.</text>
</comment>
<comment type="pathway">
    <text evidence="7">Metabolic intermediate biosynthesis; chorismate biosynthesis; chorismate from D-erythrose 4-phosphate and phosphoenolpyruvate: step 3/7.</text>
</comment>
<dbReference type="PANTHER" id="PTHR21089">
    <property type="entry name" value="SHIKIMATE DEHYDROGENASE"/>
    <property type="match status" value="1"/>
</dbReference>
<dbReference type="CDD" id="cd00502">
    <property type="entry name" value="DHQase_I"/>
    <property type="match status" value="1"/>
</dbReference>
<dbReference type="Pfam" id="PF18317">
    <property type="entry name" value="SDH_C"/>
    <property type="match status" value="1"/>
</dbReference>
<dbReference type="InterPro" id="IPR011342">
    <property type="entry name" value="Shikimate_DH"/>
</dbReference>
<dbReference type="InterPro" id="IPR001381">
    <property type="entry name" value="DHquinase_I"/>
</dbReference>
<dbReference type="GO" id="GO:0008652">
    <property type="term" value="P:amino acid biosynthetic process"/>
    <property type="evidence" value="ECO:0007669"/>
    <property type="project" value="UniProtKB-KW"/>
</dbReference>
<feature type="compositionally biased region" description="Pro residues" evidence="9">
    <location>
        <begin position="512"/>
        <end position="522"/>
    </location>
</feature>
<evidence type="ECO:0000256" key="1">
    <source>
        <dbReference type="ARBA" id="ARBA00004871"/>
    </source>
</evidence>
<dbReference type="SUPFAM" id="SSF53223">
    <property type="entry name" value="Aminoacid dehydrogenase-like, N-terminal domain"/>
    <property type="match status" value="1"/>
</dbReference>
<dbReference type="NCBIfam" id="TIGR01093">
    <property type="entry name" value="aroD"/>
    <property type="match status" value="1"/>
</dbReference>
<feature type="binding site" evidence="8">
    <location>
        <begin position="348"/>
        <end position="352"/>
    </location>
    <ligand>
        <name>NADP(+)</name>
        <dbReference type="ChEBI" id="CHEBI:58349"/>
    </ligand>
</feature>
<feature type="active site" description="Proton donor/acceptor" evidence="7">
    <location>
        <position position="111"/>
    </location>
</feature>
<dbReference type="HAMAP" id="MF_00222">
    <property type="entry name" value="Shikimate_DH_AroE"/>
    <property type="match status" value="1"/>
</dbReference>
<gene>
    <name evidence="7" type="primary">aroD</name>
    <name evidence="8" type="synonym">aroE</name>
    <name evidence="13" type="ORF">SAMN05421753_102175</name>
</gene>
<feature type="binding site" evidence="8">
    <location>
        <begin position="231"/>
        <end position="233"/>
    </location>
    <ligand>
        <name>shikimate</name>
        <dbReference type="ChEBI" id="CHEBI:36208"/>
    </ligand>
</feature>
<keyword evidence="7" id="KW-0704">Schiff base</keyword>
<dbReference type="GO" id="GO:0009423">
    <property type="term" value="P:chorismate biosynthetic process"/>
    <property type="evidence" value="ECO:0007669"/>
    <property type="project" value="UniProtKB-UniRule"/>
</dbReference>
<feature type="region of interest" description="Disordered" evidence="9">
    <location>
        <begin position="492"/>
        <end position="522"/>
    </location>
</feature>
<accession>A0A1I3C9A3</accession>
<evidence type="ECO:0000256" key="6">
    <source>
        <dbReference type="ARBA" id="ARBA00049442"/>
    </source>
</evidence>
<keyword evidence="5 7" id="KW-0057">Aromatic amino acid biosynthesis</keyword>
<dbReference type="AlphaFoldDB" id="A0A1I3C9A3"/>
<feature type="binding site" evidence="8">
    <location>
        <position position="294"/>
    </location>
    <ligand>
        <name>NADP(+)</name>
        <dbReference type="ChEBI" id="CHEBI:58349"/>
    </ligand>
</feature>
<keyword evidence="3 8" id="KW-0521">NADP</keyword>
<dbReference type="GO" id="GO:0004764">
    <property type="term" value="F:shikimate 3-dehydrogenase (NADP+) activity"/>
    <property type="evidence" value="ECO:0007669"/>
    <property type="project" value="UniProtKB-UniRule"/>
</dbReference>
<dbReference type="HAMAP" id="MF_00214">
    <property type="entry name" value="AroD"/>
    <property type="match status" value="1"/>
</dbReference>
<feature type="binding site" evidence="7">
    <location>
        <position position="174"/>
    </location>
    <ligand>
        <name>3-dehydroquinate</name>
        <dbReference type="ChEBI" id="CHEBI:32364"/>
    </ligand>
</feature>
<dbReference type="InterPro" id="IPR013708">
    <property type="entry name" value="Shikimate_DH-bd_N"/>
</dbReference>
<evidence type="ECO:0000256" key="8">
    <source>
        <dbReference type="HAMAP-Rule" id="MF_00222"/>
    </source>
</evidence>
<dbReference type="Proteomes" id="UP000199518">
    <property type="component" value="Unassembled WGS sequence"/>
</dbReference>
<keyword evidence="4 8" id="KW-0560">Oxidoreductase</keyword>
<evidence type="ECO:0000313" key="13">
    <source>
        <dbReference type="EMBL" id="SFH70993.1"/>
    </source>
</evidence>
<evidence type="ECO:0000259" key="11">
    <source>
        <dbReference type="Pfam" id="PF08501"/>
    </source>
</evidence>
<comment type="catalytic activity">
    <reaction evidence="6 8">
        <text>shikimate + NADP(+) = 3-dehydroshikimate + NADPH + H(+)</text>
        <dbReference type="Rhea" id="RHEA:17737"/>
        <dbReference type="ChEBI" id="CHEBI:15378"/>
        <dbReference type="ChEBI" id="CHEBI:16630"/>
        <dbReference type="ChEBI" id="CHEBI:36208"/>
        <dbReference type="ChEBI" id="CHEBI:57783"/>
        <dbReference type="ChEBI" id="CHEBI:58349"/>
        <dbReference type="EC" id="1.1.1.25"/>
    </reaction>
</comment>
<comment type="function">
    <text evidence="7">Involved in the third step of the chorismate pathway, which leads to the biosynthesis of aromatic amino acids. Catalyzes the cis-dehydration of 3-dehydroquinate (DHQ) and introduces the first double bond of the aromatic ring to yield 3-dehydroshikimate.</text>
</comment>
<dbReference type="RefSeq" id="WP_092047868.1">
    <property type="nucleotide sequence ID" value="NZ_FOQD01000002.1"/>
</dbReference>
<organism evidence="13 14">
    <name type="scientific">Planctomicrobium piriforme</name>
    <dbReference type="NCBI Taxonomy" id="1576369"/>
    <lineage>
        <taxon>Bacteria</taxon>
        <taxon>Pseudomonadati</taxon>
        <taxon>Planctomycetota</taxon>
        <taxon>Planctomycetia</taxon>
        <taxon>Planctomycetales</taxon>
        <taxon>Planctomycetaceae</taxon>
        <taxon>Planctomicrobium</taxon>
    </lineage>
</organism>
<evidence type="ECO:0000256" key="7">
    <source>
        <dbReference type="HAMAP-Rule" id="MF_00214"/>
    </source>
</evidence>
<dbReference type="InterPro" id="IPR036291">
    <property type="entry name" value="NAD(P)-bd_dom_sf"/>
</dbReference>
<dbReference type="OrthoDB" id="9792692at2"/>
<feature type="binding site" evidence="8">
    <location>
        <position position="278"/>
    </location>
    <ligand>
        <name>shikimate</name>
        <dbReference type="ChEBI" id="CHEBI:36208"/>
    </ligand>
</feature>
<comment type="similarity">
    <text evidence="7">Belongs to the type-I 3-dehydroquinase family.</text>
</comment>
<feature type="binding site" evidence="7">
    <location>
        <position position="58"/>
    </location>
    <ligand>
        <name>3-dehydroquinate</name>
        <dbReference type="ChEBI" id="CHEBI:32364"/>
    </ligand>
</feature>
<feature type="binding site" evidence="8">
    <location>
        <position position="303"/>
    </location>
    <ligand>
        <name>shikimate</name>
        <dbReference type="ChEBI" id="CHEBI:36208"/>
    </ligand>
</feature>
<comment type="similarity">
    <text evidence="8">Belongs to the shikimate dehydrogenase family.</text>
</comment>
<dbReference type="SUPFAM" id="SSF51735">
    <property type="entry name" value="NAD(P)-binding Rossmann-fold domains"/>
    <property type="match status" value="1"/>
</dbReference>
<dbReference type="Gene3D" id="3.20.20.70">
    <property type="entry name" value="Aldolase class I"/>
    <property type="match status" value="1"/>
</dbReference>
<evidence type="ECO:0000256" key="3">
    <source>
        <dbReference type="ARBA" id="ARBA00022857"/>
    </source>
</evidence>
<dbReference type="InterPro" id="IPR028939">
    <property type="entry name" value="P5C_Rdtase_cat_N"/>
</dbReference>
<feature type="binding site" evidence="8">
    <location>
        <position position="435"/>
    </location>
    <ligand>
        <name>shikimate</name>
        <dbReference type="ChEBI" id="CHEBI:36208"/>
    </ligand>
</feature>
<dbReference type="GO" id="GO:0005829">
    <property type="term" value="C:cytosol"/>
    <property type="evidence" value="ECO:0007669"/>
    <property type="project" value="TreeGrafter"/>
</dbReference>
<feature type="binding site" evidence="8">
    <location>
        <position position="433"/>
    </location>
    <ligand>
        <name>NADP(+)</name>
        <dbReference type="ChEBI" id="CHEBI:58349"/>
    </ligand>
</feature>
<evidence type="ECO:0000259" key="10">
    <source>
        <dbReference type="Pfam" id="PF03807"/>
    </source>
</evidence>
<evidence type="ECO:0000256" key="9">
    <source>
        <dbReference type="SAM" id="MobiDB-lite"/>
    </source>
</evidence>
<feature type="binding site" evidence="8">
    <location>
        <position position="319"/>
    </location>
    <ligand>
        <name>shikimate</name>
        <dbReference type="ChEBI" id="CHEBI:36208"/>
    </ligand>
</feature>
<feature type="binding site" evidence="8">
    <location>
        <position position="456"/>
    </location>
    <ligand>
        <name>NADP(+)</name>
        <dbReference type="ChEBI" id="CHEBI:58349"/>
    </ligand>
</feature>
<dbReference type="PANTHER" id="PTHR21089:SF1">
    <property type="entry name" value="BIFUNCTIONAL 3-DEHYDROQUINATE DEHYDRATASE_SHIKIMATE DEHYDROGENASE, CHLOROPLASTIC"/>
    <property type="match status" value="1"/>
</dbReference>
<keyword evidence="14" id="KW-1185">Reference proteome</keyword>
<feature type="binding site" evidence="7">
    <location>
        <begin position="30"/>
        <end position="32"/>
    </location>
    <ligand>
        <name>3-dehydroquinate</name>
        <dbReference type="ChEBI" id="CHEBI:32364"/>
    </ligand>
</feature>
<protein>
    <recommendedName>
        <fullName evidence="7 8">Multifunctional fusion protein</fullName>
    </recommendedName>
    <domain>
        <recommendedName>
            <fullName evidence="7">3-dehydroquinate dehydratase</fullName>
            <shortName evidence="7">3-dehydroquinase</shortName>
            <ecNumber evidence="7">4.2.1.10</ecNumber>
        </recommendedName>
        <alternativeName>
            <fullName evidence="7">Type I DHQase</fullName>
        </alternativeName>
        <alternativeName>
            <fullName evidence="7">Type I dehydroquinase</fullName>
            <shortName evidence="7">DHQ1</shortName>
        </alternativeName>
    </domain>
    <domain>
        <recommendedName>
            <fullName evidence="8">Shikimate dehydrogenase (NADP(+))</fullName>
            <shortName evidence="8">SDH</shortName>
            <ecNumber evidence="8">1.1.1.25</ecNumber>
        </recommendedName>
    </domain>
</protein>
<dbReference type="GO" id="GO:0019632">
    <property type="term" value="P:shikimate metabolic process"/>
    <property type="evidence" value="ECO:0007669"/>
    <property type="project" value="InterPro"/>
</dbReference>
<keyword evidence="2 7" id="KW-0028">Amino-acid biosynthesis</keyword>
<dbReference type="Pfam" id="PF03807">
    <property type="entry name" value="F420_oxidored"/>
    <property type="match status" value="1"/>
</dbReference>
<dbReference type="EMBL" id="FOQD01000002">
    <property type="protein sequence ID" value="SFH70993.1"/>
    <property type="molecule type" value="Genomic_DNA"/>
</dbReference>
<dbReference type="STRING" id="1576369.SAMN05421753_102175"/>
<evidence type="ECO:0000259" key="12">
    <source>
        <dbReference type="Pfam" id="PF18317"/>
    </source>
</evidence>
<comment type="caution">
    <text evidence="7">Lacks conserved residue(s) required for the propagation of feature annotation.</text>
</comment>
<dbReference type="Gene3D" id="3.40.50.10860">
    <property type="entry name" value="Leucine Dehydrogenase, chain A, domain 1"/>
    <property type="match status" value="1"/>
</dbReference>
<dbReference type="InterPro" id="IPR046346">
    <property type="entry name" value="Aminoacid_DH-like_N_sf"/>
</dbReference>
<dbReference type="Pfam" id="PF08501">
    <property type="entry name" value="Shikimate_dh_N"/>
    <property type="match status" value="1"/>
</dbReference>
<dbReference type="EC" id="1.1.1.25" evidence="8"/>
<dbReference type="SUPFAM" id="SSF51569">
    <property type="entry name" value="Aldolase"/>
    <property type="match status" value="1"/>
</dbReference>
<feature type="domain" description="Shikimate dehydrogenase substrate binding N-terminal" evidence="11">
    <location>
        <begin position="223"/>
        <end position="305"/>
    </location>
</feature>
<evidence type="ECO:0000313" key="14">
    <source>
        <dbReference type="Proteomes" id="UP000199518"/>
    </source>
</evidence>
<dbReference type="GO" id="GO:0009073">
    <property type="term" value="P:aromatic amino acid family biosynthetic process"/>
    <property type="evidence" value="ECO:0007669"/>
    <property type="project" value="UniProtKB-KW"/>
</dbReference>
<dbReference type="UniPathway" id="UPA00053">
    <property type="reaction ID" value="UER00086"/>
</dbReference>
<evidence type="ECO:0000256" key="2">
    <source>
        <dbReference type="ARBA" id="ARBA00022605"/>
    </source>
</evidence>
<feature type="binding site" evidence="8">
    <location>
        <position position="463"/>
    </location>
    <ligand>
        <name>shikimate</name>
        <dbReference type="ChEBI" id="CHEBI:36208"/>
    </ligand>
</feature>
<name>A0A1I3C9A3_9PLAN</name>
<comment type="function">
    <text evidence="8">Involved in the biosynthesis of the chorismate, which leads to the biosynthesis of aromatic amino acids. Catalyzes the reversible NADPH linked reduction of 3-dehydroshikimate (DHSA) to yield shikimate (SA).</text>
</comment>
<dbReference type="CDD" id="cd01065">
    <property type="entry name" value="NAD_bind_Shikimate_DH"/>
    <property type="match status" value="1"/>
</dbReference>
<proteinExistence type="inferred from homology"/>
<dbReference type="Pfam" id="PF01487">
    <property type="entry name" value="DHquinase_I"/>
    <property type="match status" value="1"/>
</dbReference>
<evidence type="ECO:0000256" key="4">
    <source>
        <dbReference type="ARBA" id="ARBA00023002"/>
    </source>
</evidence>
<keyword evidence="7" id="KW-0456">Lyase</keyword>
<sequence>MICVTLGRTRHKMMLAEHIALAQRGAELVELRVDWIARTPRLGELLKNRPTPTIVTCRRPDDGGRFGGQEDQRQTLLREAIAAGVEYVDLEEDLATSVRRYGKTKRIVSYHNFNETPDNLEEIHARLAKLDADIVKVVTMANSPVDNVRVLQLVKNAKIPTVGFCMGEYGVVSRILCGKFGAPFTYCTFSKERVMAPGQLPFDEMKKLYRFDEINADTAVFGVVGDPIGHSWSPLLHNSAFKRSKMNAVYLPIRVPPENFEETLKAFEALGVRGYSVTIPHKQAALEFADHADDASKEIGAANTLFKDTKGQWCAANTDLPAAMASIQIGLDAKTDKSLNGKRVLILGAGGAARAIGLGASRAGASVMIANRSKERGTKLAEELKCQFVTWANRGAHTADVIVNCTPLGMFPEMNATPYEQYWFRDGTVAFDTVYNPESTMFLKEAREHRCIGVSGIEMFIRQAAEQFKHFTGRDVSLDDLRTTLRRAISPVRVKTETGHAAPTEATSQEPSPKPNPPQAAE</sequence>
<feature type="domain" description="Pyrroline-5-carboxylate reductase catalytic N-terminal" evidence="10">
    <location>
        <begin position="344"/>
        <end position="415"/>
    </location>
</feature>
<dbReference type="EC" id="4.2.1.10" evidence="7"/>
<feature type="active site" description="Schiff-base intermediate with substrate" evidence="7">
    <location>
        <position position="136"/>
    </location>
</feature>
<dbReference type="InterPro" id="IPR022893">
    <property type="entry name" value="Shikimate_DH_fam"/>
</dbReference>
<comment type="catalytic activity">
    <reaction evidence="7">
        <text>3-dehydroquinate = 3-dehydroshikimate + H2O</text>
        <dbReference type="Rhea" id="RHEA:21096"/>
        <dbReference type="ChEBI" id="CHEBI:15377"/>
        <dbReference type="ChEBI" id="CHEBI:16630"/>
        <dbReference type="ChEBI" id="CHEBI:32364"/>
        <dbReference type="EC" id="4.2.1.10"/>
    </reaction>
</comment>
<dbReference type="Gene3D" id="3.40.50.720">
    <property type="entry name" value="NAD(P)-binding Rossmann-like Domain"/>
    <property type="match status" value="1"/>
</dbReference>
<reference evidence="14" key="1">
    <citation type="submission" date="2016-10" db="EMBL/GenBank/DDBJ databases">
        <authorList>
            <person name="Varghese N."/>
            <person name="Submissions S."/>
        </authorList>
    </citation>
    <scope>NUCLEOTIDE SEQUENCE [LARGE SCALE GENOMIC DNA]</scope>
    <source>
        <strain evidence="14">DSM 26348</strain>
    </source>
</reference>
<dbReference type="GO" id="GO:0050661">
    <property type="term" value="F:NADP binding"/>
    <property type="evidence" value="ECO:0007669"/>
    <property type="project" value="InterPro"/>
</dbReference>